<dbReference type="InterPro" id="IPR003892">
    <property type="entry name" value="CUE"/>
</dbReference>
<dbReference type="PANTHER" id="PTHR46535:SF1">
    <property type="entry name" value="NEDD4-BINDING PROTEIN 2"/>
    <property type="match status" value="1"/>
</dbReference>
<dbReference type="InterPro" id="IPR052772">
    <property type="entry name" value="Endo/PolyKinase_Domain-Protein"/>
</dbReference>
<dbReference type="Pfam" id="PF08590">
    <property type="entry name" value="DUF1771"/>
    <property type="match status" value="1"/>
</dbReference>
<feature type="compositionally biased region" description="Basic and acidic residues" evidence="1">
    <location>
        <begin position="476"/>
        <end position="491"/>
    </location>
</feature>
<name>A0A9P0GQC5_PHACE</name>
<dbReference type="SUPFAM" id="SSF160443">
    <property type="entry name" value="SMR domain-like"/>
    <property type="match status" value="1"/>
</dbReference>
<evidence type="ECO:0000259" key="2">
    <source>
        <dbReference type="PROSITE" id="PS50828"/>
    </source>
</evidence>
<proteinExistence type="predicted"/>
<evidence type="ECO:0000256" key="1">
    <source>
        <dbReference type="SAM" id="MobiDB-lite"/>
    </source>
</evidence>
<dbReference type="GO" id="GO:0043130">
    <property type="term" value="F:ubiquitin binding"/>
    <property type="evidence" value="ECO:0007669"/>
    <property type="project" value="InterPro"/>
</dbReference>
<dbReference type="Gene3D" id="3.40.50.300">
    <property type="entry name" value="P-loop containing nucleotide triphosphate hydrolases"/>
    <property type="match status" value="1"/>
</dbReference>
<evidence type="ECO:0000259" key="3">
    <source>
        <dbReference type="PROSITE" id="PS51140"/>
    </source>
</evidence>
<evidence type="ECO:0000313" key="4">
    <source>
        <dbReference type="EMBL" id="CAH1176426.1"/>
    </source>
</evidence>
<dbReference type="GO" id="GO:0005634">
    <property type="term" value="C:nucleus"/>
    <property type="evidence" value="ECO:0007669"/>
    <property type="project" value="TreeGrafter"/>
</dbReference>
<evidence type="ECO:0000313" key="5">
    <source>
        <dbReference type="Proteomes" id="UP001153737"/>
    </source>
</evidence>
<feature type="region of interest" description="Disordered" evidence="1">
    <location>
        <begin position="464"/>
        <end position="491"/>
    </location>
</feature>
<dbReference type="GO" id="GO:0004519">
    <property type="term" value="F:endonuclease activity"/>
    <property type="evidence" value="ECO:0007669"/>
    <property type="project" value="TreeGrafter"/>
</dbReference>
<accession>A0A9P0GQC5</accession>
<protein>
    <recommendedName>
        <fullName evidence="6">NEDD4-binding protein 2</fullName>
    </recommendedName>
</protein>
<feature type="domain" description="CUE" evidence="3">
    <location>
        <begin position="405"/>
        <end position="448"/>
    </location>
</feature>
<dbReference type="InterPro" id="IPR013899">
    <property type="entry name" value="DUF1771"/>
</dbReference>
<feature type="domain" description="Smr" evidence="2">
    <location>
        <begin position="874"/>
        <end position="955"/>
    </location>
</feature>
<sequence length="967" mass="110729">MFRGLNSEISEMLPSSHNLRKSKKTVEFENVVATINKGYKELVILRGLPGSGKSFLARKILESTIGFDTNYKLHVFSTDDYFCQNSSGEFTYDVKQLDNAHKWNQSRVFQAVSRGFSPVIIDNTNTQIWEMKPYVIMASDFGYQVDILEPDTHWCFDYKELSKRNAHGVGKAKIQDMLARYERNVTPQKLLSFCKVAYTAQKQPQLRLYPPTHINVSASKAESRSCVNSLMTSQDLQQKSNYESKHTGKEINVTNGPQRHIKNEITHSLVNGYEEIMELSSDDDNELQDEAAKEIPDVETLWGISHDVLRSWDIVTPIEDCFTNCQATELVAVNDVVEKRDACFGTEDEYFRVLQRSESISNYGDLKILQTFNRNINISVPNKSLHVSKLSTLDKSCMTDDLYEDYENHISQLINLFPSVPKPHLSYWYNKCKGDLEWTIEFLLEAKEEISSLIDSDFLEPQKNISQPDSNSSILSDDKVESSTAERNEKVKKSFVENSDLKRLIESKIDIGEDHYSKHLLRIKKSKFSDQLSAGSSKMAVDPNLPSTSAQLNEISETTDDIIVIDSDMEIDELDIDDQVDDSGNKCIPFEETIEINLGDHLVNQLENTFGNLELQYPRGLQPVVQVPITLARQLYTFYIESVYQQMENQMQIMNTLTQEDEEFARKLQAKENEEMQTTKTPPVPNLKEIMTDQQIAESSAKKEADNWKKLNPDNLAAKLTRQKLFRIFPKVPQETLVEILYAHDNKYQDTIETLIASTGPDNIKGNLEAIKEPPINDDVLEEMKEAQRSNHTEEYGEVREATFYREEASKYLKKRADLYQKAQQYYQRGMTEVAQFFSGLASSQTMYFERANSLAAMAFLDEHSKRLQDFNTLDLHFLYVKEAIPSLDVFLDRNINLLRLSNTKQSEYLQIITGRGNRSEGGISRIKPAVQARLKKRNIKFVPLNPGLLKVKVTKASWVTSEIPVS</sequence>
<dbReference type="InterPro" id="IPR036063">
    <property type="entry name" value="Smr_dom_sf"/>
</dbReference>
<dbReference type="SMART" id="SM01162">
    <property type="entry name" value="DUF1771"/>
    <property type="match status" value="1"/>
</dbReference>
<keyword evidence="5" id="KW-1185">Reference proteome</keyword>
<dbReference type="CDD" id="cd14279">
    <property type="entry name" value="CUE"/>
    <property type="match status" value="1"/>
</dbReference>
<dbReference type="PROSITE" id="PS50828">
    <property type="entry name" value="SMR"/>
    <property type="match status" value="1"/>
</dbReference>
<reference evidence="4" key="2">
    <citation type="submission" date="2022-10" db="EMBL/GenBank/DDBJ databases">
        <authorList>
            <consortium name="ENA_rothamsted_submissions"/>
            <consortium name="culmorum"/>
            <person name="King R."/>
        </authorList>
    </citation>
    <scope>NUCLEOTIDE SEQUENCE</scope>
</reference>
<dbReference type="AlphaFoldDB" id="A0A9P0GQC5"/>
<dbReference type="Pfam" id="PF13671">
    <property type="entry name" value="AAA_33"/>
    <property type="match status" value="1"/>
</dbReference>
<dbReference type="OrthoDB" id="3231855at2759"/>
<dbReference type="Gene3D" id="3.30.1370.110">
    <property type="match status" value="1"/>
</dbReference>
<dbReference type="SMART" id="SM00463">
    <property type="entry name" value="SMR"/>
    <property type="match status" value="1"/>
</dbReference>
<organism evidence="4 5">
    <name type="scientific">Phaedon cochleariae</name>
    <name type="common">Mustard beetle</name>
    <dbReference type="NCBI Taxonomy" id="80249"/>
    <lineage>
        <taxon>Eukaryota</taxon>
        <taxon>Metazoa</taxon>
        <taxon>Ecdysozoa</taxon>
        <taxon>Arthropoda</taxon>
        <taxon>Hexapoda</taxon>
        <taxon>Insecta</taxon>
        <taxon>Pterygota</taxon>
        <taxon>Neoptera</taxon>
        <taxon>Endopterygota</taxon>
        <taxon>Coleoptera</taxon>
        <taxon>Polyphaga</taxon>
        <taxon>Cucujiformia</taxon>
        <taxon>Chrysomeloidea</taxon>
        <taxon>Chrysomelidae</taxon>
        <taxon>Chrysomelinae</taxon>
        <taxon>Chrysomelini</taxon>
        <taxon>Phaedon</taxon>
    </lineage>
</organism>
<dbReference type="PANTHER" id="PTHR46535">
    <property type="entry name" value="NEDD4-BINDING PROTEIN 2"/>
    <property type="match status" value="1"/>
</dbReference>
<dbReference type="Proteomes" id="UP001153737">
    <property type="component" value="Chromosome 7"/>
</dbReference>
<reference evidence="4" key="1">
    <citation type="submission" date="2022-01" db="EMBL/GenBank/DDBJ databases">
        <authorList>
            <person name="King R."/>
        </authorList>
    </citation>
    <scope>NUCLEOTIDE SEQUENCE</scope>
</reference>
<dbReference type="EMBL" id="OU896713">
    <property type="protein sequence ID" value="CAH1176426.1"/>
    <property type="molecule type" value="Genomic_DNA"/>
</dbReference>
<dbReference type="PROSITE" id="PS51140">
    <property type="entry name" value="CUE"/>
    <property type="match status" value="1"/>
</dbReference>
<evidence type="ECO:0008006" key="6">
    <source>
        <dbReference type="Google" id="ProtNLM"/>
    </source>
</evidence>
<gene>
    <name evidence="4" type="ORF">PHAECO_LOCUS11423</name>
</gene>
<dbReference type="InterPro" id="IPR002625">
    <property type="entry name" value="Smr_dom"/>
</dbReference>
<feature type="compositionally biased region" description="Polar residues" evidence="1">
    <location>
        <begin position="464"/>
        <end position="475"/>
    </location>
</feature>
<dbReference type="SUPFAM" id="SSF52540">
    <property type="entry name" value="P-loop containing nucleoside triphosphate hydrolases"/>
    <property type="match status" value="1"/>
</dbReference>
<dbReference type="InterPro" id="IPR027417">
    <property type="entry name" value="P-loop_NTPase"/>
</dbReference>